<organism evidence="1 2">
    <name type="scientific">Trichonephila inaurata madagascariensis</name>
    <dbReference type="NCBI Taxonomy" id="2747483"/>
    <lineage>
        <taxon>Eukaryota</taxon>
        <taxon>Metazoa</taxon>
        <taxon>Ecdysozoa</taxon>
        <taxon>Arthropoda</taxon>
        <taxon>Chelicerata</taxon>
        <taxon>Arachnida</taxon>
        <taxon>Araneae</taxon>
        <taxon>Araneomorphae</taxon>
        <taxon>Entelegynae</taxon>
        <taxon>Araneoidea</taxon>
        <taxon>Nephilidae</taxon>
        <taxon>Trichonephila</taxon>
        <taxon>Trichonephila inaurata</taxon>
    </lineage>
</organism>
<name>A0A8X6MBB7_9ARAC</name>
<dbReference type="OrthoDB" id="10257697at2759"/>
<keyword evidence="2" id="KW-1185">Reference proteome</keyword>
<accession>A0A8X6MBB7</accession>
<comment type="caution">
    <text evidence="1">The sequence shown here is derived from an EMBL/GenBank/DDBJ whole genome shotgun (WGS) entry which is preliminary data.</text>
</comment>
<dbReference type="AlphaFoldDB" id="A0A8X6MBB7"/>
<evidence type="ECO:0000313" key="1">
    <source>
        <dbReference type="EMBL" id="GFS38714.1"/>
    </source>
</evidence>
<protein>
    <submittedName>
        <fullName evidence="1">Uncharacterized protein</fullName>
    </submittedName>
</protein>
<gene>
    <name evidence="1" type="ORF">TNIN_245691</name>
</gene>
<dbReference type="EMBL" id="BMAV01025126">
    <property type="protein sequence ID" value="GFS38714.1"/>
    <property type="molecule type" value="Genomic_DNA"/>
</dbReference>
<evidence type="ECO:0000313" key="2">
    <source>
        <dbReference type="Proteomes" id="UP000886998"/>
    </source>
</evidence>
<reference evidence="1" key="1">
    <citation type="submission" date="2020-08" db="EMBL/GenBank/DDBJ databases">
        <title>Multicomponent nature underlies the extraordinary mechanical properties of spider dragline silk.</title>
        <authorList>
            <person name="Kono N."/>
            <person name="Nakamura H."/>
            <person name="Mori M."/>
            <person name="Yoshida Y."/>
            <person name="Ohtoshi R."/>
            <person name="Malay A.D."/>
            <person name="Moran D.A.P."/>
            <person name="Tomita M."/>
            <person name="Numata K."/>
            <person name="Arakawa K."/>
        </authorList>
    </citation>
    <scope>NUCLEOTIDE SEQUENCE</scope>
</reference>
<dbReference type="Proteomes" id="UP000886998">
    <property type="component" value="Unassembled WGS sequence"/>
</dbReference>
<proteinExistence type="predicted"/>
<sequence>MHLMYDQADSNEILAQGMYQDHFPRRLCLHYTTFMSIDQCLGEARSFWIMKLNTRQEGRVCTPELENPSIAMVHRCTEFICNEVGGVDRDWVGVPREFHIQGQDPRCVCVKNYGPPSTDSDSTQNSNNGDLDYPLLKEYPGCLSTSESCAVSHP</sequence>